<protein>
    <submittedName>
        <fullName evidence="1">Uncharacterized protein</fullName>
    </submittedName>
</protein>
<dbReference type="Proteomes" id="UP000023152">
    <property type="component" value="Unassembled WGS sequence"/>
</dbReference>
<comment type="caution">
    <text evidence="1">The sequence shown here is derived from an EMBL/GenBank/DDBJ whole genome shotgun (WGS) entry which is preliminary data.</text>
</comment>
<reference evidence="1 2" key="1">
    <citation type="journal article" date="2013" name="Curr. Biol.">
        <title>The Genome of the Foraminiferan Reticulomyxa filosa.</title>
        <authorList>
            <person name="Glockner G."/>
            <person name="Hulsmann N."/>
            <person name="Schleicher M."/>
            <person name="Noegel A.A."/>
            <person name="Eichinger L."/>
            <person name="Gallinger C."/>
            <person name="Pawlowski J."/>
            <person name="Sierra R."/>
            <person name="Euteneuer U."/>
            <person name="Pillet L."/>
            <person name="Moustafa A."/>
            <person name="Platzer M."/>
            <person name="Groth M."/>
            <person name="Szafranski K."/>
            <person name="Schliwa M."/>
        </authorList>
    </citation>
    <scope>NUCLEOTIDE SEQUENCE [LARGE SCALE GENOMIC DNA]</scope>
</reference>
<evidence type="ECO:0000313" key="1">
    <source>
        <dbReference type="EMBL" id="ETO07221.1"/>
    </source>
</evidence>
<dbReference type="EMBL" id="ASPP01026374">
    <property type="protein sequence ID" value="ETO07221.1"/>
    <property type="molecule type" value="Genomic_DNA"/>
</dbReference>
<proteinExistence type="predicted"/>
<gene>
    <name evidence="1" type="ORF">RFI_30171</name>
</gene>
<sequence>MLFIKHFLKGKRKCLLLFMIAFFFYFENCSEKCIFYSLKIFLGRVSKKILQAKYKFHYKFIRLSLKWIQVIPKKKILLTLTWKITLKSYPLCQFHFEIPMHGSQVRAFHLWDLSQTLLSFIIFNKILKFLKKILIFNITRLVDIFLKKIRFKSYFL</sequence>
<keyword evidence="2" id="KW-1185">Reference proteome</keyword>
<organism evidence="1 2">
    <name type="scientific">Reticulomyxa filosa</name>
    <dbReference type="NCBI Taxonomy" id="46433"/>
    <lineage>
        <taxon>Eukaryota</taxon>
        <taxon>Sar</taxon>
        <taxon>Rhizaria</taxon>
        <taxon>Retaria</taxon>
        <taxon>Foraminifera</taxon>
        <taxon>Monothalamids</taxon>
        <taxon>Reticulomyxidae</taxon>
        <taxon>Reticulomyxa</taxon>
    </lineage>
</organism>
<accession>X6M0T0</accession>
<evidence type="ECO:0000313" key="2">
    <source>
        <dbReference type="Proteomes" id="UP000023152"/>
    </source>
</evidence>
<dbReference type="AlphaFoldDB" id="X6M0T0"/>
<name>X6M0T0_RETFI</name>